<evidence type="ECO:0000256" key="1">
    <source>
        <dbReference type="SAM" id="Phobius"/>
    </source>
</evidence>
<feature type="transmembrane region" description="Helical" evidence="1">
    <location>
        <begin position="99"/>
        <end position="119"/>
    </location>
</feature>
<dbReference type="Proteomes" id="UP000198902">
    <property type="component" value="Unassembled WGS sequence"/>
</dbReference>
<dbReference type="OrthoDB" id="239469at2157"/>
<organism evidence="2 3">
    <name type="scientific">Haloferax massiliensis</name>
    <dbReference type="NCBI Taxonomy" id="1476858"/>
    <lineage>
        <taxon>Archaea</taxon>
        <taxon>Methanobacteriati</taxon>
        <taxon>Methanobacteriota</taxon>
        <taxon>Stenosarchaea group</taxon>
        <taxon>Halobacteria</taxon>
        <taxon>Halobacteriales</taxon>
        <taxon>Haloferacaceae</taxon>
        <taxon>Haloferax</taxon>
    </lineage>
</organism>
<protein>
    <submittedName>
        <fullName evidence="2">Uncharacterized protein</fullName>
    </submittedName>
</protein>
<reference evidence="3" key="1">
    <citation type="submission" date="2015-03" db="EMBL/GenBank/DDBJ databases">
        <authorList>
            <person name="Urmite Genomes"/>
        </authorList>
    </citation>
    <scope>NUCLEOTIDE SEQUENCE [LARGE SCALE GENOMIC DNA]</scope>
    <source>
        <strain evidence="3">Arc-Hr</strain>
    </source>
</reference>
<keyword evidence="1" id="KW-0472">Membrane</keyword>
<evidence type="ECO:0000313" key="2">
    <source>
        <dbReference type="EMBL" id="CQR53919.1"/>
    </source>
</evidence>
<keyword evidence="1" id="KW-1133">Transmembrane helix</keyword>
<accession>A0A0D6JXL7</accession>
<proteinExistence type="predicted"/>
<keyword evidence="3" id="KW-1185">Reference proteome</keyword>
<evidence type="ECO:0000313" key="3">
    <source>
        <dbReference type="Proteomes" id="UP000198902"/>
    </source>
</evidence>
<feature type="transmembrane region" description="Helical" evidence="1">
    <location>
        <begin position="57"/>
        <end position="78"/>
    </location>
</feature>
<feature type="transmembrane region" description="Helical" evidence="1">
    <location>
        <begin position="139"/>
        <end position="167"/>
    </location>
</feature>
<gene>
    <name evidence="2" type="ORF">BN996_03866</name>
</gene>
<keyword evidence="1" id="KW-0812">Transmembrane</keyword>
<feature type="transmembrane region" description="Helical" evidence="1">
    <location>
        <begin position="208"/>
        <end position="228"/>
    </location>
</feature>
<feature type="transmembrane region" description="Helical" evidence="1">
    <location>
        <begin position="259"/>
        <end position="278"/>
    </location>
</feature>
<dbReference type="RefSeq" id="WP_089781728.1">
    <property type="nucleotide sequence ID" value="NZ_CABLRR010000006.1"/>
</dbReference>
<name>A0A0D6JXL7_9EURY</name>
<dbReference type="AlphaFoldDB" id="A0A0D6JXL7"/>
<sequence>MRVPSPSRTARAAASGRSGAVESAVVAALLLGVALLQFAVRESLAGVAPDLLRSRGFVVAGVVTGGTLVCALALYAGAYARVRDIALGVRLPAVADRGIGVVAVAAAAPALLVAATKVVGLRSGVTYGSLTKTGYGADATLAAVAPVSALAALVGVPVLVVVSQVLVQRSFARALDGRRALAVTTATASLAFLSANRGVVVFPALEHLVRAAVFLACLGVAFAAATRATTGGRRALGYAPLAVVSTVAVGEELLAVDSLAGGVFVLSHVAVFALAAVAYDRTVSLVVPALAYLSLLVSGDAVVFLFEAGL</sequence>
<dbReference type="EMBL" id="CSTE01000006">
    <property type="protein sequence ID" value="CQR53919.1"/>
    <property type="molecule type" value="Genomic_DNA"/>
</dbReference>
<feature type="transmembrane region" description="Helical" evidence="1">
    <location>
        <begin position="285"/>
        <end position="306"/>
    </location>
</feature>